<comment type="subcellular location">
    <subcellularLocation>
        <location evidence="1">Secreted</location>
    </subcellularLocation>
</comment>
<dbReference type="EMBL" id="JAAZIL010000092">
    <property type="protein sequence ID" value="NLZ24805.1"/>
    <property type="molecule type" value="Genomic_DNA"/>
</dbReference>
<evidence type="ECO:0000256" key="2">
    <source>
        <dbReference type="ARBA" id="ARBA00022729"/>
    </source>
</evidence>
<dbReference type="AlphaFoldDB" id="A0A847VEG2"/>
<dbReference type="PANTHER" id="PTHR34216:SF3">
    <property type="entry name" value="POLY-BETA-1,6-N-ACETYL-D-GLUCOSAMINE N-DEACETYLASE"/>
    <property type="match status" value="1"/>
</dbReference>
<dbReference type="SUPFAM" id="SSF88713">
    <property type="entry name" value="Glycoside hydrolase/deacetylase"/>
    <property type="match status" value="1"/>
</dbReference>
<accession>A0A847VEG2</accession>
<feature type="non-terminal residue" evidence="4">
    <location>
        <position position="1"/>
    </location>
</feature>
<dbReference type="Proteomes" id="UP000564033">
    <property type="component" value="Unassembled WGS sequence"/>
</dbReference>
<dbReference type="InterPro" id="IPR011330">
    <property type="entry name" value="Glyco_hydro/deAcase_b/a-brl"/>
</dbReference>
<evidence type="ECO:0000313" key="5">
    <source>
        <dbReference type="Proteomes" id="UP000564033"/>
    </source>
</evidence>
<dbReference type="InterPro" id="IPR002509">
    <property type="entry name" value="NODB_dom"/>
</dbReference>
<gene>
    <name evidence="4" type="ORF">GX888_03635</name>
</gene>
<proteinExistence type="predicted"/>
<dbReference type="GO" id="GO:0005576">
    <property type="term" value="C:extracellular region"/>
    <property type="evidence" value="ECO:0007669"/>
    <property type="project" value="UniProtKB-SubCell"/>
</dbReference>
<dbReference type="CDD" id="cd10918">
    <property type="entry name" value="CE4_NodB_like_5s_6s"/>
    <property type="match status" value="1"/>
</dbReference>
<name>A0A847VEG2_9BACT</name>
<dbReference type="PANTHER" id="PTHR34216">
    <property type="match status" value="1"/>
</dbReference>
<dbReference type="GO" id="GO:0005975">
    <property type="term" value="P:carbohydrate metabolic process"/>
    <property type="evidence" value="ECO:0007669"/>
    <property type="project" value="InterPro"/>
</dbReference>
<dbReference type="PROSITE" id="PS51677">
    <property type="entry name" value="NODB"/>
    <property type="match status" value="1"/>
</dbReference>
<dbReference type="GO" id="GO:0016810">
    <property type="term" value="F:hydrolase activity, acting on carbon-nitrogen (but not peptide) bonds"/>
    <property type="evidence" value="ECO:0007669"/>
    <property type="project" value="InterPro"/>
</dbReference>
<evidence type="ECO:0000256" key="1">
    <source>
        <dbReference type="ARBA" id="ARBA00004613"/>
    </source>
</evidence>
<evidence type="ECO:0000259" key="3">
    <source>
        <dbReference type="PROSITE" id="PS51677"/>
    </source>
</evidence>
<protein>
    <submittedName>
        <fullName evidence="4">Polysaccharide deacetylase family protein</fullName>
    </submittedName>
</protein>
<evidence type="ECO:0000313" key="4">
    <source>
        <dbReference type="EMBL" id="NLZ24805.1"/>
    </source>
</evidence>
<organism evidence="4 5">
    <name type="scientific">Candidatus Dojkabacteria bacterium</name>
    <dbReference type="NCBI Taxonomy" id="2099670"/>
    <lineage>
        <taxon>Bacteria</taxon>
        <taxon>Candidatus Dojkabacteria</taxon>
    </lineage>
</organism>
<feature type="domain" description="NodB homology" evidence="3">
    <location>
        <begin position="172"/>
        <end position="327"/>
    </location>
</feature>
<dbReference type="InterPro" id="IPR051398">
    <property type="entry name" value="Polysacch_Deacetylase"/>
</dbReference>
<reference evidence="4 5" key="1">
    <citation type="journal article" date="2020" name="Biotechnol. Biofuels">
        <title>New insights from the biogas microbiome by comprehensive genome-resolved metagenomics of nearly 1600 species originating from multiple anaerobic digesters.</title>
        <authorList>
            <person name="Campanaro S."/>
            <person name="Treu L."/>
            <person name="Rodriguez-R L.M."/>
            <person name="Kovalovszki A."/>
            <person name="Ziels R.M."/>
            <person name="Maus I."/>
            <person name="Zhu X."/>
            <person name="Kougias P.G."/>
            <person name="Basile A."/>
            <person name="Luo G."/>
            <person name="Schluter A."/>
            <person name="Konstantinidis K.T."/>
            <person name="Angelidaki I."/>
        </authorList>
    </citation>
    <scope>NUCLEOTIDE SEQUENCE [LARGE SCALE GENOMIC DNA]</scope>
    <source>
        <strain evidence="4">AS19jrsBPTG_9</strain>
    </source>
</reference>
<dbReference type="Pfam" id="PF01522">
    <property type="entry name" value="Polysacc_deac_1"/>
    <property type="match status" value="1"/>
</dbReference>
<dbReference type="Gene3D" id="3.20.20.370">
    <property type="entry name" value="Glycoside hydrolase/deacetylase"/>
    <property type="match status" value="1"/>
</dbReference>
<comment type="caution">
    <text evidence="4">The sequence shown here is derived from an EMBL/GenBank/DDBJ whole genome shotgun (WGS) entry which is preliminary data.</text>
</comment>
<keyword evidence="2" id="KW-0732">Signal</keyword>
<sequence length="327" mass="37548">INQAYQRVRVVKVFTKKIGQLQNFLNNIVAYSQIDNDINTKNRLSKELKHIIYNPILDREGELYWKISVVKDKLYTYPIYITEQFEIDDNNFYSDYDIAPTQQTVGTTRVPILMYHHIEEVPESGSDFAKSLYVTPEIFEQQLAYLVKKNYKSITPKELYNLAKKGENPSQKSIMLTFDDGNSNNYTNAYPLLKKYGFTGIFYIISNKKLISIEHLQEMAVGGMIIDSHSATHADLSRTRSANKLYTEIVGSKHTLEKITGKEIYSIAYPGCVANRNTYRYLPQGDYLIGLSCGKDIDHSPSRLHALSRRHIYNSVESLKDILSGKL</sequence>